<keyword evidence="5 10" id="KW-0145">Chemotaxis</keyword>
<keyword evidence="11" id="KW-0966">Cell projection</keyword>
<keyword evidence="12" id="KW-1185">Reference proteome</keyword>
<dbReference type="PANTHER" id="PTHR35091">
    <property type="entry name" value="FLAGELLAR PROTEIN FLIL"/>
    <property type="match status" value="1"/>
</dbReference>
<reference evidence="11" key="1">
    <citation type="submission" date="2022-03" db="EMBL/GenBank/DDBJ databases">
        <title>Genome Identification and Characterization of new species Bdellovibrio reynosense LBG001 sp. nov. from a Mexico soil sample.</title>
        <authorList>
            <person name="Camilli A."/>
            <person name="Ajao Y."/>
            <person name="Guo X."/>
        </authorList>
    </citation>
    <scope>NUCLEOTIDE SEQUENCE</scope>
    <source>
        <strain evidence="11">LBG001</strain>
    </source>
</reference>
<dbReference type="Proteomes" id="UP000830116">
    <property type="component" value="Chromosome"/>
</dbReference>
<proteinExistence type="inferred from homology"/>
<keyword evidence="4 10" id="KW-1003">Cell membrane</keyword>
<evidence type="ECO:0000256" key="4">
    <source>
        <dbReference type="ARBA" id="ARBA00022475"/>
    </source>
</evidence>
<dbReference type="PANTHER" id="PTHR35091:SF2">
    <property type="entry name" value="FLAGELLAR PROTEIN FLIL"/>
    <property type="match status" value="1"/>
</dbReference>
<keyword evidence="6 10" id="KW-0812">Transmembrane</keyword>
<evidence type="ECO:0000256" key="8">
    <source>
        <dbReference type="ARBA" id="ARBA00022989"/>
    </source>
</evidence>
<keyword evidence="11" id="KW-0282">Flagellum</keyword>
<dbReference type="EMBL" id="CP093442">
    <property type="protein sequence ID" value="UOF00929.1"/>
    <property type="molecule type" value="Genomic_DNA"/>
</dbReference>
<evidence type="ECO:0000256" key="7">
    <source>
        <dbReference type="ARBA" id="ARBA00022779"/>
    </source>
</evidence>
<comment type="subcellular location">
    <subcellularLocation>
        <location evidence="2">Cell membrane</location>
        <topology evidence="2">Single-pass membrane protein</topology>
    </subcellularLocation>
</comment>
<evidence type="ECO:0000256" key="3">
    <source>
        <dbReference type="ARBA" id="ARBA00008281"/>
    </source>
</evidence>
<evidence type="ECO:0000256" key="5">
    <source>
        <dbReference type="ARBA" id="ARBA00022500"/>
    </source>
</evidence>
<organism evidence="11 12">
    <name type="scientific">Bdellovibrio reynosensis</name>
    <dbReference type="NCBI Taxonomy" id="2835041"/>
    <lineage>
        <taxon>Bacteria</taxon>
        <taxon>Pseudomonadati</taxon>
        <taxon>Bdellovibrionota</taxon>
        <taxon>Bdellovibrionia</taxon>
        <taxon>Bdellovibrionales</taxon>
        <taxon>Pseudobdellovibrionaceae</taxon>
        <taxon>Bdellovibrio</taxon>
    </lineage>
</organism>
<evidence type="ECO:0000313" key="12">
    <source>
        <dbReference type="Proteomes" id="UP000830116"/>
    </source>
</evidence>
<dbReference type="InterPro" id="IPR005503">
    <property type="entry name" value="FliL"/>
</dbReference>
<protein>
    <recommendedName>
        <fullName evidence="10">Flagellar protein FliL</fullName>
    </recommendedName>
</protein>
<evidence type="ECO:0000256" key="6">
    <source>
        <dbReference type="ARBA" id="ARBA00022692"/>
    </source>
</evidence>
<accession>A0ABY4C8Y5</accession>
<sequence length="178" mass="19403">MAEEKAAAAEVSAGAGGGSGQKPILLIALAVINMLVVAGVGFMLYKGRQKEAAEPKIEHVIKGEAQAQAHEATEQKEVIGKVIPLETFIVNLAGSKGRKVAKVNMELEVQGEHVLEEIEKRKAQIRDIIIIILSSKSFEDVSSREGKDNLRNEIKDTINSFLVQGKISNVFFTEFIYN</sequence>
<evidence type="ECO:0000256" key="9">
    <source>
        <dbReference type="ARBA" id="ARBA00023136"/>
    </source>
</evidence>
<name>A0ABY4C8Y5_9BACT</name>
<evidence type="ECO:0000256" key="2">
    <source>
        <dbReference type="ARBA" id="ARBA00004162"/>
    </source>
</evidence>
<evidence type="ECO:0000256" key="10">
    <source>
        <dbReference type="RuleBase" id="RU364125"/>
    </source>
</evidence>
<comment type="similarity">
    <text evidence="3 10">Belongs to the FliL family.</text>
</comment>
<keyword evidence="8 10" id="KW-1133">Transmembrane helix</keyword>
<feature type="transmembrane region" description="Helical" evidence="10">
    <location>
        <begin position="24"/>
        <end position="45"/>
    </location>
</feature>
<dbReference type="Pfam" id="PF03748">
    <property type="entry name" value="FliL"/>
    <property type="match status" value="1"/>
</dbReference>
<gene>
    <name evidence="11" type="ORF">MNR06_14600</name>
</gene>
<dbReference type="RefSeq" id="WP_243537125.1">
    <property type="nucleotide sequence ID" value="NZ_CP093442.1"/>
</dbReference>
<keyword evidence="11" id="KW-0969">Cilium</keyword>
<evidence type="ECO:0000313" key="11">
    <source>
        <dbReference type="EMBL" id="UOF00929.1"/>
    </source>
</evidence>
<keyword evidence="7 10" id="KW-0283">Flagellar rotation</keyword>
<comment type="function">
    <text evidence="1 10">Controls the rotational direction of flagella during chemotaxis.</text>
</comment>
<keyword evidence="9 10" id="KW-0472">Membrane</keyword>
<evidence type="ECO:0000256" key="1">
    <source>
        <dbReference type="ARBA" id="ARBA00002254"/>
    </source>
</evidence>